<dbReference type="InterPro" id="IPR013167">
    <property type="entry name" value="COG4_M"/>
</dbReference>
<dbReference type="Proteomes" id="UP000193685">
    <property type="component" value="Unassembled WGS sequence"/>
</dbReference>
<dbReference type="PANTHER" id="PTHR24016:SF0">
    <property type="entry name" value="CONSERVED OLIGOMERIC GOLGI COMPLEX SUBUNIT 4"/>
    <property type="match status" value="1"/>
</dbReference>
<name>A0A1Y2FKW9_PROLT</name>
<dbReference type="PANTHER" id="PTHR24016">
    <property type="entry name" value="CONSERVED OLIGOMERIC GOLGI COMPLEX SUBUNIT 4"/>
    <property type="match status" value="1"/>
</dbReference>
<feature type="non-terminal residue" evidence="10">
    <location>
        <position position="661"/>
    </location>
</feature>
<dbReference type="STRING" id="56484.A0A1Y2FKW9"/>
<comment type="caution">
    <text evidence="10">The sequence shown here is derived from an EMBL/GenBank/DDBJ whole genome shotgun (WGS) entry which is preliminary data.</text>
</comment>
<evidence type="ECO:0000313" key="11">
    <source>
        <dbReference type="Proteomes" id="UP000193685"/>
    </source>
</evidence>
<keyword evidence="7" id="KW-0472">Membrane</keyword>
<evidence type="ECO:0000256" key="4">
    <source>
        <dbReference type="ARBA" id="ARBA00022448"/>
    </source>
</evidence>
<evidence type="ECO:0000256" key="5">
    <source>
        <dbReference type="ARBA" id="ARBA00022927"/>
    </source>
</evidence>
<proteinExistence type="inferred from homology"/>
<evidence type="ECO:0000256" key="3">
    <source>
        <dbReference type="ARBA" id="ARBA00020975"/>
    </source>
</evidence>
<evidence type="ECO:0000256" key="8">
    <source>
        <dbReference type="ARBA" id="ARBA00031340"/>
    </source>
</evidence>
<dbReference type="OMA" id="RASECQQ"/>
<dbReference type="Gene3D" id="1.20.58.1970">
    <property type="match status" value="1"/>
</dbReference>
<accession>A0A1Y2FKW9</accession>
<evidence type="ECO:0000256" key="2">
    <source>
        <dbReference type="ARBA" id="ARBA00009215"/>
    </source>
</evidence>
<feature type="non-terminal residue" evidence="10">
    <location>
        <position position="1"/>
    </location>
</feature>
<evidence type="ECO:0000313" key="10">
    <source>
        <dbReference type="EMBL" id="ORY84227.1"/>
    </source>
</evidence>
<dbReference type="InterPro" id="IPR048680">
    <property type="entry name" value="COG4_N"/>
</dbReference>
<keyword evidence="6" id="KW-0333">Golgi apparatus</keyword>
<dbReference type="AlphaFoldDB" id="A0A1Y2FKW9"/>
<comment type="similarity">
    <text evidence="2">Belongs to the COG4 family.</text>
</comment>
<gene>
    <name evidence="10" type="ORF">BCR37DRAFT_333962</name>
</gene>
<evidence type="ECO:0000259" key="9">
    <source>
        <dbReference type="SMART" id="SM00762"/>
    </source>
</evidence>
<keyword evidence="5" id="KW-0653">Protein transport</keyword>
<dbReference type="Pfam" id="PF20663">
    <property type="entry name" value="COG4_N"/>
    <property type="match status" value="1"/>
</dbReference>
<dbReference type="InterPro" id="IPR048684">
    <property type="entry name" value="COG4_C"/>
</dbReference>
<dbReference type="RefSeq" id="XP_040726245.1">
    <property type="nucleotide sequence ID" value="XM_040867123.1"/>
</dbReference>
<sequence length="661" mass="73839">VYAGTMAAEVHAQLADLTRQEDELSSRFDTLLASSANLSRNLHKLGVLQAQAQSLQSASSSLLSTLESSASTAERISNNVRNLDAEQSRVKETLKYVEEVKELKMCVLGVHQSMEMQEWETAAELIHRASLVPEQIASGQFAAMMVPTAEAPLNPAVTIRDASDQLFHLFTRQFKQAIASRDTREITRFFKLFPQINKSDEGLDLYADFVSSIIAERADAALKAAGNSIMLYAGLMTTLFENIAKLLSNHAPLIKRFYGNNIDRVLARIQEECDKQGILILTTMMDDRQITKRISEIKSYSFSFLVQSFLPQASSAMASQAPEEREVDSRQLDALLTEISVILARWSLFLSFSTNLATPDTAAKADSFLTQNVLGKLLATKIQPWYELMEGYFMRRSVERAFQMEQQTVADAGFPISSVVEDVLFILRKITARALSTGQMQPLSSTFAAIRRVMEQDYAGVLGRRMQELQNRITSKTGTGGLVARSAEAEKRDRSAYLVLLNGLAMSAEYMDQMQKEHLKSPSLDLYADRTGAVRVVEQLATLKLRFSRGLEDGCQVLYSYALKAKIRPLVQDIFVNVSYMLDKQRYEEVVAAGESFSHQFADAWDALLLPVLADAYPRARDLLLHAATRALVRLLEKKLLTMRCTELGAIRLDRDMSGVI</sequence>
<dbReference type="Pfam" id="PF20662">
    <property type="entry name" value="COG4_C"/>
    <property type="match status" value="1"/>
</dbReference>
<organism evidence="10 11">
    <name type="scientific">Protomyces lactucae-debilis</name>
    <dbReference type="NCBI Taxonomy" id="2754530"/>
    <lineage>
        <taxon>Eukaryota</taxon>
        <taxon>Fungi</taxon>
        <taxon>Dikarya</taxon>
        <taxon>Ascomycota</taxon>
        <taxon>Taphrinomycotina</taxon>
        <taxon>Taphrinomycetes</taxon>
        <taxon>Taphrinales</taxon>
        <taxon>Protomycetaceae</taxon>
        <taxon>Protomyces</taxon>
    </lineage>
</organism>
<feature type="domain" description="COG4 transport protein middle alpha-helical bundle" evidence="9">
    <location>
        <begin position="159"/>
        <end position="467"/>
    </location>
</feature>
<keyword evidence="4" id="KW-0813">Transport</keyword>
<dbReference type="OrthoDB" id="47059at2759"/>
<dbReference type="InterPro" id="IPR048682">
    <property type="entry name" value="COG4"/>
</dbReference>
<reference evidence="10 11" key="1">
    <citation type="submission" date="2016-07" db="EMBL/GenBank/DDBJ databases">
        <title>Pervasive Adenine N6-methylation of Active Genes in Fungi.</title>
        <authorList>
            <consortium name="DOE Joint Genome Institute"/>
            <person name="Mondo S.J."/>
            <person name="Dannebaum R.O."/>
            <person name="Kuo R.C."/>
            <person name="Labutti K."/>
            <person name="Haridas S."/>
            <person name="Kuo A."/>
            <person name="Salamov A."/>
            <person name="Ahrendt S.R."/>
            <person name="Lipzen A."/>
            <person name="Sullivan W."/>
            <person name="Andreopoulos W.B."/>
            <person name="Clum A."/>
            <person name="Lindquist E."/>
            <person name="Daum C."/>
            <person name="Ramamoorthy G.K."/>
            <person name="Gryganskyi A."/>
            <person name="Culley D."/>
            <person name="Magnuson J.K."/>
            <person name="James T.Y."/>
            <person name="O'Malley M.A."/>
            <person name="Stajich J.E."/>
            <person name="Spatafora J.W."/>
            <person name="Visel A."/>
            <person name="Grigoriev I.V."/>
        </authorList>
    </citation>
    <scope>NUCLEOTIDE SEQUENCE [LARGE SCALE GENOMIC DNA]</scope>
    <source>
        <strain evidence="10 11">12-1054</strain>
    </source>
</reference>
<evidence type="ECO:0000256" key="7">
    <source>
        <dbReference type="ARBA" id="ARBA00023136"/>
    </source>
</evidence>
<dbReference type="Pfam" id="PF08318">
    <property type="entry name" value="COG4_m"/>
    <property type="match status" value="1"/>
</dbReference>
<dbReference type="EMBL" id="MCFI01000006">
    <property type="protein sequence ID" value="ORY84227.1"/>
    <property type="molecule type" value="Genomic_DNA"/>
</dbReference>
<keyword evidence="11" id="KW-1185">Reference proteome</keyword>
<evidence type="ECO:0000256" key="6">
    <source>
        <dbReference type="ARBA" id="ARBA00023034"/>
    </source>
</evidence>
<protein>
    <recommendedName>
        <fullName evidence="3">Conserved oligomeric Golgi complex subunit 4</fullName>
    </recommendedName>
    <alternativeName>
        <fullName evidence="8">Component of oligomeric Golgi complex 4</fullName>
    </alternativeName>
</protein>
<comment type="subcellular location">
    <subcellularLocation>
        <location evidence="1">Golgi apparatus membrane</location>
        <topology evidence="1">Peripheral membrane protein</topology>
    </subcellularLocation>
</comment>
<dbReference type="GO" id="GO:0000139">
    <property type="term" value="C:Golgi membrane"/>
    <property type="evidence" value="ECO:0007669"/>
    <property type="project" value="UniProtKB-SubCell"/>
</dbReference>
<dbReference type="GeneID" id="63783722"/>
<evidence type="ECO:0000256" key="1">
    <source>
        <dbReference type="ARBA" id="ARBA00004395"/>
    </source>
</evidence>
<dbReference type="SMART" id="SM00762">
    <property type="entry name" value="Cog4"/>
    <property type="match status" value="1"/>
</dbReference>
<dbReference type="GO" id="GO:0015031">
    <property type="term" value="P:protein transport"/>
    <property type="evidence" value="ECO:0007669"/>
    <property type="project" value="UniProtKB-KW"/>
</dbReference>